<dbReference type="RefSeq" id="WP_002678387.1">
    <property type="nucleotide sequence ID" value="NZ_CP022022.1"/>
</dbReference>
<dbReference type="AlphaFoldDB" id="A0A1Z4BKC0"/>
<accession>A0A1Z4BKC0</accession>
<organism evidence="2 3">
    <name type="scientific">Capnocytophaga endodontalis</name>
    <dbReference type="NCBI Taxonomy" id="2708117"/>
    <lineage>
        <taxon>Bacteria</taxon>
        <taxon>Pseudomonadati</taxon>
        <taxon>Bacteroidota</taxon>
        <taxon>Flavobacteriia</taxon>
        <taxon>Flavobacteriales</taxon>
        <taxon>Flavobacteriaceae</taxon>
        <taxon>Capnocytophaga</taxon>
    </lineage>
</organism>
<dbReference type="Pfam" id="PF10130">
    <property type="entry name" value="PIN_2"/>
    <property type="match status" value="1"/>
</dbReference>
<evidence type="ECO:0000313" key="3">
    <source>
        <dbReference type="Proteomes" id="UP000197007"/>
    </source>
</evidence>
<proteinExistence type="predicted"/>
<protein>
    <submittedName>
        <fullName evidence="2">Twitching motility protein PilT</fullName>
    </submittedName>
</protein>
<sequence length="157" mass="17957">MIIIADSNIFISALLAPKGGISTILTERKRLQFVVPDYLIKEVNEHIPNLAKRLESKSNLSYKKIKQKLVDDFEKLLKGVKIVDVDSEVRKENVAKALEIVNDVDVNDLPFIALHLEIKHKIWTSDDRLKEGLTQKGYAHFFISTKEVIAQTYKKNI</sequence>
<dbReference type="EMBL" id="CP022022">
    <property type="protein sequence ID" value="ASF41702.1"/>
    <property type="molecule type" value="Genomic_DNA"/>
</dbReference>
<dbReference type="KEGG" id="capn:CBG49_00625"/>
<dbReference type="InterPro" id="IPR029060">
    <property type="entry name" value="PIN-like_dom_sf"/>
</dbReference>
<feature type="domain" description="PIN" evidence="1">
    <location>
        <begin position="5"/>
        <end position="135"/>
    </location>
</feature>
<reference evidence="3" key="1">
    <citation type="submission" date="2017-06" db="EMBL/GenBank/DDBJ databases">
        <title>Complete genome sequence of Capnocytophaga sp. KCOM 1579 (=ChDC OS43) isolated from a human refractory periapical abscess lesion.</title>
        <authorList>
            <person name="Kook J.-K."/>
            <person name="Park S.-N."/>
            <person name="Lim Y.K."/>
            <person name="Roh H."/>
        </authorList>
    </citation>
    <scope>NUCLEOTIDE SEQUENCE [LARGE SCALE GENOMIC DNA]</scope>
    <source>
        <strain evidence="3">ChDC OS43</strain>
    </source>
</reference>
<evidence type="ECO:0000313" key="2">
    <source>
        <dbReference type="EMBL" id="ASF41702.1"/>
    </source>
</evidence>
<gene>
    <name evidence="2" type="ORF">CBG49_00625</name>
</gene>
<keyword evidence="3" id="KW-1185">Reference proteome</keyword>
<name>A0A1Z4BKC0_9FLAO</name>
<evidence type="ECO:0000259" key="1">
    <source>
        <dbReference type="Pfam" id="PF10130"/>
    </source>
</evidence>
<dbReference type="Proteomes" id="UP000197007">
    <property type="component" value="Chromosome"/>
</dbReference>
<dbReference type="Gene3D" id="3.40.50.1010">
    <property type="entry name" value="5'-nuclease"/>
    <property type="match status" value="1"/>
</dbReference>
<dbReference type="SUPFAM" id="SSF88723">
    <property type="entry name" value="PIN domain-like"/>
    <property type="match status" value="1"/>
</dbReference>
<dbReference type="InterPro" id="IPR002716">
    <property type="entry name" value="PIN_dom"/>
</dbReference>